<comment type="caution">
    <text evidence="1">The sequence shown here is derived from an EMBL/GenBank/DDBJ whole genome shotgun (WGS) entry which is preliminary data.</text>
</comment>
<organism evidence="1 2">
    <name type="scientific">Camellia lanceoleosa</name>
    <dbReference type="NCBI Taxonomy" id="1840588"/>
    <lineage>
        <taxon>Eukaryota</taxon>
        <taxon>Viridiplantae</taxon>
        <taxon>Streptophyta</taxon>
        <taxon>Embryophyta</taxon>
        <taxon>Tracheophyta</taxon>
        <taxon>Spermatophyta</taxon>
        <taxon>Magnoliopsida</taxon>
        <taxon>eudicotyledons</taxon>
        <taxon>Gunneridae</taxon>
        <taxon>Pentapetalae</taxon>
        <taxon>asterids</taxon>
        <taxon>Ericales</taxon>
        <taxon>Theaceae</taxon>
        <taxon>Camellia</taxon>
    </lineage>
</organism>
<proteinExistence type="predicted"/>
<reference evidence="1 2" key="1">
    <citation type="journal article" date="2022" name="Plant J.">
        <title>Chromosome-level genome of Camellia lanceoleosa provides a valuable resource for understanding genome evolution and self-incompatibility.</title>
        <authorList>
            <person name="Gong W."/>
            <person name="Xiao S."/>
            <person name="Wang L."/>
            <person name="Liao Z."/>
            <person name="Chang Y."/>
            <person name="Mo W."/>
            <person name="Hu G."/>
            <person name="Li W."/>
            <person name="Zhao G."/>
            <person name="Zhu H."/>
            <person name="Hu X."/>
            <person name="Ji K."/>
            <person name="Xiang X."/>
            <person name="Song Q."/>
            <person name="Yuan D."/>
            <person name="Jin S."/>
            <person name="Zhang L."/>
        </authorList>
    </citation>
    <scope>NUCLEOTIDE SEQUENCE [LARGE SCALE GENOMIC DNA]</scope>
    <source>
        <strain evidence="1">SQ_2022a</strain>
    </source>
</reference>
<sequence length="952" mass="105059">MGSGIWICLLVVSVQILLVAAQTNNDYIALFALKDGWQNTPPNWVGSDPCGSSWDGIRCTNSRVTSITLASMGLVGQLSGEIQLLSELQALDLSYNKGLTGSLPPSIGKLKKLTNLILVGCGFSGPIPDTIGSLQQLRILSLNSNSFIGNIPPAIGNLSKLYWLDLADNKLEGTIPVSNATTPGLDMLVNTKHFHFGKNNLSGEIPSKLFSSKMILIHVLFERNNLRGSIPSTLGLVQTLEVLRLDRNLLIGPVPSNLSNLANVRELFLSNNRLTGPLPNLMGMTFLNYVDMSNNTFDVSDFPPWFSTLKSLTTLIMESTQLQGSIPVTLFSLPQLQTVVLRTNQLNGTLDVGSSYSEQLRLIDLQNNFVVSIGDFAKIANGKIKIILARNPVCEETGVTETYCTIQQPNSSYSTLPDNCIPVMCSSNQISSPNCRCAYPYHGTLFFRAPSFSDLGNSSIYMSLAESMMTFFRSHQLSVDSVYLSNPTKNADDYLVLSVDFFPYGEDRFNRTGISGIGFVFSNQTFKPNNVTFGPYFFIGELYEYFAEGTKRKSLSIGIIIGAAIGGSVLVLFALLAGIYAFRQKRRAEIADKQNNPFASWEQNKRSGDVPHLKGARSFSFEELKKYTNNFSEGNVIGAGGYGKVYRGALPTGQLVAVKRAQQGSMQGGLEFKTEIELLSRVHHKNVVSLLGFCFEKIEQMLVYEYIPNGTLKESLSGKTGIRLDWMRRLRIALGVARGLQYLHELANPPIIHRDIKSNNILLDERLNAKVSDFGLSKLMGDVEKGHVTTQVKGTMGYMDPEYYMTQRLTEKSDVYSFGVLMLELVTARQPIEKGKYIVREVKLKMDKTQVRYNLQDLLDPTILDLTLGGLDKFVDLAMKCVEDAGAERPTMGEVVNEIENIMRIAGLNPNADSASTSASHEVDSRGYNHPYSDDSLFVYSGAFPPSKLEPQ</sequence>
<keyword evidence="2" id="KW-1185">Reference proteome</keyword>
<evidence type="ECO:0000313" key="1">
    <source>
        <dbReference type="EMBL" id="KAI8006723.1"/>
    </source>
</evidence>
<accession>A0ACC0GZX7</accession>
<evidence type="ECO:0000313" key="2">
    <source>
        <dbReference type="Proteomes" id="UP001060215"/>
    </source>
</evidence>
<protein>
    <submittedName>
        <fullName evidence="1">Leucine-rich repeat receptor-like protein kinase</fullName>
    </submittedName>
</protein>
<name>A0ACC0GZX7_9ERIC</name>
<dbReference type="Proteomes" id="UP001060215">
    <property type="component" value="Chromosome 7"/>
</dbReference>
<gene>
    <name evidence="1" type="ORF">LOK49_LG07G01225</name>
</gene>
<dbReference type="EMBL" id="CM045764">
    <property type="protein sequence ID" value="KAI8006723.1"/>
    <property type="molecule type" value="Genomic_DNA"/>
</dbReference>